<dbReference type="GO" id="GO:0016788">
    <property type="term" value="F:hydrolase activity, acting on ester bonds"/>
    <property type="evidence" value="ECO:0007669"/>
    <property type="project" value="InterPro"/>
</dbReference>
<dbReference type="InterPro" id="IPR003615">
    <property type="entry name" value="HNH_nuc"/>
</dbReference>
<feature type="domain" description="HNH nuclease" evidence="2">
    <location>
        <begin position="117"/>
        <end position="159"/>
    </location>
</feature>
<dbReference type="Gene3D" id="3.90.75.20">
    <property type="match status" value="1"/>
</dbReference>
<dbReference type="Pfam" id="PF13392">
    <property type="entry name" value="HNH_3"/>
    <property type="match status" value="1"/>
</dbReference>
<dbReference type="InterPro" id="IPR010902">
    <property type="entry name" value="NUMOD4"/>
</dbReference>
<keyword evidence="3" id="KW-0540">Nuclease</keyword>
<dbReference type="SMART" id="SM00497">
    <property type="entry name" value="IENR1"/>
    <property type="match status" value="1"/>
</dbReference>
<name>A0A6M3KQJ2_9ZZZZ</name>
<dbReference type="InterPro" id="IPR044925">
    <property type="entry name" value="His-Me_finger_sf"/>
</dbReference>
<feature type="domain" description="NUMOD4" evidence="1">
    <location>
        <begin position="55"/>
        <end position="111"/>
    </location>
</feature>
<dbReference type="InterPro" id="IPR036388">
    <property type="entry name" value="WH-like_DNA-bd_sf"/>
</dbReference>
<keyword evidence="3" id="KW-0378">Hydrolase</keyword>
<dbReference type="Pfam" id="PF07463">
    <property type="entry name" value="NUMOD4"/>
    <property type="match status" value="1"/>
</dbReference>
<dbReference type="GO" id="GO:0004519">
    <property type="term" value="F:endonuclease activity"/>
    <property type="evidence" value="ECO:0007669"/>
    <property type="project" value="UniProtKB-KW"/>
</dbReference>
<evidence type="ECO:0000313" key="3">
    <source>
        <dbReference type="EMBL" id="QJA84343.1"/>
    </source>
</evidence>
<evidence type="ECO:0000313" key="4">
    <source>
        <dbReference type="EMBL" id="QJA90358.1"/>
    </source>
</evidence>
<gene>
    <name evidence="3" type="ORF">MM415A00210_0068</name>
    <name evidence="4" type="ORF">MM415B02390_0013</name>
</gene>
<dbReference type="InterPro" id="IPR003647">
    <property type="entry name" value="Intron_nuc_1_rpt"/>
</dbReference>
<evidence type="ECO:0000259" key="2">
    <source>
        <dbReference type="Pfam" id="PF13392"/>
    </source>
</evidence>
<dbReference type="EMBL" id="MT142527">
    <property type="protein sequence ID" value="QJA84343.1"/>
    <property type="molecule type" value="Genomic_DNA"/>
</dbReference>
<evidence type="ECO:0000259" key="1">
    <source>
        <dbReference type="Pfam" id="PF07463"/>
    </source>
</evidence>
<keyword evidence="3" id="KW-0255">Endonuclease</keyword>
<proteinExistence type="predicted"/>
<accession>A0A6M3KQJ2</accession>
<protein>
    <submittedName>
        <fullName evidence="3">Putative HNH endonuclease</fullName>
    </submittedName>
</protein>
<organism evidence="3">
    <name type="scientific">viral metagenome</name>
    <dbReference type="NCBI Taxonomy" id="1070528"/>
    <lineage>
        <taxon>unclassified sequences</taxon>
        <taxon>metagenomes</taxon>
        <taxon>organismal metagenomes</taxon>
    </lineage>
</organism>
<dbReference type="SUPFAM" id="SSF54060">
    <property type="entry name" value="His-Me finger endonucleases"/>
    <property type="match status" value="1"/>
</dbReference>
<dbReference type="EMBL" id="MT142907">
    <property type="protein sequence ID" value="QJA90358.1"/>
    <property type="molecule type" value="Genomic_DNA"/>
</dbReference>
<sequence>MTNSNKHDILIGDERETVSLLSTSWVQSKQEKHNCFSLIAEMHPFLLEDKMRRKEIWKTIPDFPDYQVSNKGRVKSLNHYVKHPKGGLKIVREKILQPINSSNGYLTVCLYSNPIIIHRLVAQTFIANLENKPCVNHIDGNKRNNNVKNLSWCTYSENEKWSYSHLGKKPNKTNLGNLGLKSRDSIPVAMFSLEGKLLSIFEGASDAARKLNKYQGRISTNCRGETHTCYKKIFRYISRKKFSELSNGKRYASYFLPKEEFKVEANGQKTFI</sequence>
<dbReference type="AlphaFoldDB" id="A0A6M3KQJ2"/>
<reference evidence="3" key="1">
    <citation type="submission" date="2020-03" db="EMBL/GenBank/DDBJ databases">
        <title>The deep terrestrial virosphere.</title>
        <authorList>
            <person name="Holmfeldt K."/>
            <person name="Nilsson E."/>
            <person name="Simone D."/>
            <person name="Lopez-Fernandez M."/>
            <person name="Wu X."/>
            <person name="de Brujin I."/>
            <person name="Lundin D."/>
            <person name="Andersson A."/>
            <person name="Bertilsson S."/>
            <person name="Dopson M."/>
        </authorList>
    </citation>
    <scope>NUCLEOTIDE SEQUENCE</scope>
    <source>
        <strain evidence="3">MM415A00210</strain>
        <strain evidence="4">MM415B02390</strain>
    </source>
</reference>
<dbReference type="Gene3D" id="1.10.10.10">
    <property type="entry name" value="Winged helix-like DNA-binding domain superfamily/Winged helix DNA-binding domain"/>
    <property type="match status" value="1"/>
</dbReference>